<dbReference type="OrthoDB" id="4096362at2759"/>
<comment type="catalytic activity">
    <reaction evidence="8">
        <text>L-cysteinyl-[protein] + hexadecanoyl-CoA = S-hexadecanoyl-L-cysteinyl-[protein] + CoA</text>
        <dbReference type="Rhea" id="RHEA:36683"/>
        <dbReference type="Rhea" id="RHEA-COMP:10131"/>
        <dbReference type="Rhea" id="RHEA-COMP:11032"/>
        <dbReference type="ChEBI" id="CHEBI:29950"/>
        <dbReference type="ChEBI" id="CHEBI:57287"/>
        <dbReference type="ChEBI" id="CHEBI:57379"/>
        <dbReference type="ChEBI" id="CHEBI:74151"/>
        <dbReference type="EC" id="2.3.1.225"/>
    </reaction>
</comment>
<evidence type="ECO:0000259" key="10">
    <source>
        <dbReference type="Pfam" id="PF01529"/>
    </source>
</evidence>
<keyword evidence="5 8" id="KW-1133">Transmembrane helix</keyword>
<feature type="transmembrane region" description="Helical" evidence="8">
    <location>
        <begin position="189"/>
        <end position="212"/>
    </location>
</feature>
<sequence>MFVSASHLYPVPSVNLSDFQQFFSLYLQIILCGGRLLFGPDAKATLISFSLIAIPVAVFCVFVARHLIHIFPAYNAGYAILAVTIGLTIYVLFLLFLTSSQDPGIVPRNSHPPVEEFSHDASAPHTLQFPRVKEVMVNGMPVKVKYCETCMIYRPPRCSHCSKCDNCVERFDHHCPWVGQCIGERNYRYFFCFVSSAAVLCIYVCAMCGLHIKLLMSRGHHSLGKAIKESPASLAVMAYCFVCFWFVGGLTGFHSYLIATNKTTYENIKYKYSNQPNVYDHGCVQNCHEVLCTRRKPSKINLRAIVQEEHEVAQPQTSYSNVPEENAPHRPRAKVEDDLEMGLDILKTSRHGTDELSDEELGSGSNGVKYRTPDSDTEIPITRCKTEISDEVKDLDLSVSNAALPSSPEQKEHPGELC</sequence>
<dbReference type="Pfam" id="PF01529">
    <property type="entry name" value="DHHC"/>
    <property type="match status" value="1"/>
</dbReference>
<organism evidence="11 12">
    <name type="scientific">Digitaria exilis</name>
    <dbReference type="NCBI Taxonomy" id="1010633"/>
    <lineage>
        <taxon>Eukaryota</taxon>
        <taxon>Viridiplantae</taxon>
        <taxon>Streptophyta</taxon>
        <taxon>Embryophyta</taxon>
        <taxon>Tracheophyta</taxon>
        <taxon>Spermatophyta</taxon>
        <taxon>Magnoliopsida</taxon>
        <taxon>Liliopsida</taxon>
        <taxon>Poales</taxon>
        <taxon>Poaceae</taxon>
        <taxon>PACMAD clade</taxon>
        <taxon>Panicoideae</taxon>
        <taxon>Panicodae</taxon>
        <taxon>Paniceae</taxon>
        <taxon>Anthephorinae</taxon>
        <taxon>Digitaria</taxon>
    </lineage>
</organism>
<dbReference type="InterPro" id="IPR039859">
    <property type="entry name" value="PFA4/ZDH16/20/ERF2-like"/>
</dbReference>
<feature type="region of interest" description="Disordered" evidence="9">
    <location>
        <begin position="349"/>
        <end position="382"/>
    </location>
</feature>
<dbReference type="EC" id="2.3.1.225" evidence="8"/>
<feature type="region of interest" description="Disordered" evidence="9">
    <location>
        <begin position="399"/>
        <end position="418"/>
    </location>
</feature>
<dbReference type="EMBL" id="JACEFO010001742">
    <property type="protein sequence ID" value="KAF8712577.1"/>
    <property type="molecule type" value="Genomic_DNA"/>
</dbReference>
<feature type="transmembrane region" description="Helical" evidence="8">
    <location>
        <begin position="76"/>
        <end position="98"/>
    </location>
</feature>
<dbReference type="Proteomes" id="UP000636709">
    <property type="component" value="Unassembled WGS sequence"/>
</dbReference>
<dbReference type="GO" id="GO:0005794">
    <property type="term" value="C:Golgi apparatus"/>
    <property type="evidence" value="ECO:0007669"/>
    <property type="project" value="TreeGrafter"/>
</dbReference>
<evidence type="ECO:0000256" key="1">
    <source>
        <dbReference type="ARBA" id="ARBA00004141"/>
    </source>
</evidence>
<feature type="compositionally biased region" description="Polar residues" evidence="9">
    <location>
        <begin position="314"/>
        <end position="323"/>
    </location>
</feature>
<keyword evidence="4 8" id="KW-0812">Transmembrane</keyword>
<evidence type="ECO:0000313" key="11">
    <source>
        <dbReference type="EMBL" id="KAF8712577.1"/>
    </source>
</evidence>
<protein>
    <recommendedName>
        <fullName evidence="8">S-acyltransferase</fullName>
        <ecNumber evidence="8">2.3.1.225</ecNumber>
    </recommendedName>
    <alternativeName>
        <fullName evidence="8">Palmitoyltransferase</fullName>
    </alternativeName>
</protein>
<keyword evidence="6 8" id="KW-0472">Membrane</keyword>
<comment type="caution">
    <text evidence="11">The sequence shown here is derived from an EMBL/GenBank/DDBJ whole genome shotgun (WGS) entry which is preliminary data.</text>
</comment>
<dbReference type="PANTHER" id="PTHR22883">
    <property type="entry name" value="ZINC FINGER DHHC DOMAIN CONTAINING PROTEIN"/>
    <property type="match status" value="1"/>
</dbReference>
<name>A0A835C5C5_9POAL</name>
<evidence type="ECO:0000256" key="8">
    <source>
        <dbReference type="RuleBase" id="RU079119"/>
    </source>
</evidence>
<keyword evidence="12" id="KW-1185">Reference proteome</keyword>
<dbReference type="InterPro" id="IPR001594">
    <property type="entry name" value="Palmitoyltrfase_DHHC"/>
</dbReference>
<comment type="subcellular location">
    <subcellularLocation>
        <location evidence="1">Membrane</location>
        <topology evidence="1">Multi-pass membrane protein</topology>
    </subcellularLocation>
</comment>
<keyword evidence="7 8" id="KW-0012">Acyltransferase</keyword>
<dbReference type="PANTHER" id="PTHR22883:SF113">
    <property type="entry name" value="S-ACYLTRANSFERASE"/>
    <property type="match status" value="1"/>
</dbReference>
<feature type="domain" description="Palmitoyltransferase DHHC" evidence="10">
    <location>
        <begin position="145"/>
        <end position="270"/>
    </location>
</feature>
<proteinExistence type="inferred from homology"/>
<feature type="region of interest" description="Disordered" evidence="9">
    <location>
        <begin position="312"/>
        <end position="331"/>
    </location>
</feature>
<feature type="transmembrane region" description="Helical" evidence="8">
    <location>
        <begin position="20"/>
        <end position="38"/>
    </location>
</feature>
<evidence type="ECO:0000256" key="9">
    <source>
        <dbReference type="SAM" id="MobiDB-lite"/>
    </source>
</evidence>
<dbReference type="GO" id="GO:0016020">
    <property type="term" value="C:membrane"/>
    <property type="evidence" value="ECO:0007669"/>
    <property type="project" value="UniProtKB-SubCell"/>
</dbReference>
<dbReference type="GO" id="GO:0005783">
    <property type="term" value="C:endoplasmic reticulum"/>
    <property type="evidence" value="ECO:0007669"/>
    <property type="project" value="TreeGrafter"/>
</dbReference>
<evidence type="ECO:0000313" key="12">
    <source>
        <dbReference type="Proteomes" id="UP000636709"/>
    </source>
</evidence>
<evidence type="ECO:0000256" key="4">
    <source>
        <dbReference type="ARBA" id="ARBA00022692"/>
    </source>
</evidence>
<feature type="transmembrane region" description="Helical" evidence="8">
    <location>
        <begin position="45"/>
        <end position="64"/>
    </location>
</feature>
<feature type="compositionally biased region" description="Basic and acidic residues" evidence="9">
    <location>
        <begin position="409"/>
        <end position="418"/>
    </location>
</feature>
<dbReference type="PROSITE" id="PS50216">
    <property type="entry name" value="DHHC"/>
    <property type="match status" value="1"/>
</dbReference>
<gene>
    <name evidence="11" type="ORF">HU200_028330</name>
</gene>
<comment type="domain">
    <text evidence="8">The DHHC domain is required for palmitoyltransferase activity.</text>
</comment>
<comment type="similarity">
    <text evidence="2 8">Belongs to the DHHC palmitoyltransferase family.</text>
</comment>
<dbReference type="GO" id="GO:0006612">
    <property type="term" value="P:protein targeting to membrane"/>
    <property type="evidence" value="ECO:0007669"/>
    <property type="project" value="TreeGrafter"/>
</dbReference>
<evidence type="ECO:0000256" key="5">
    <source>
        <dbReference type="ARBA" id="ARBA00022989"/>
    </source>
</evidence>
<evidence type="ECO:0000256" key="6">
    <source>
        <dbReference type="ARBA" id="ARBA00023136"/>
    </source>
</evidence>
<evidence type="ECO:0000256" key="2">
    <source>
        <dbReference type="ARBA" id="ARBA00008574"/>
    </source>
</evidence>
<feature type="transmembrane region" description="Helical" evidence="8">
    <location>
        <begin position="232"/>
        <end position="259"/>
    </location>
</feature>
<reference evidence="11" key="1">
    <citation type="submission" date="2020-07" db="EMBL/GenBank/DDBJ databases">
        <title>Genome sequence and genetic diversity analysis of an under-domesticated orphan crop, white fonio (Digitaria exilis).</title>
        <authorList>
            <person name="Bennetzen J.L."/>
            <person name="Chen S."/>
            <person name="Ma X."/>
            <person name="Wang X."/>
            <person name="Yssel A.E.J."/>
            <person name="Chaluvadi S.R."/>
            <person name="Johnson M."/>
            <person name="Gangashetty P."/>
            <person name="Hamidou F."/>
            <person name="Sanogo M.D."/>
            <person name="Zwaenepoel A."/>
            <person name="Wallace J."/>
            <person name="Van De Peer Y."/>
            <person name="Van Deynze A."/>
        </authorList>
    </citation>
    <scope>NUCLEOTIDE SEQUENCE</scope>
    <source>
        <tissue evidence="11">Leaves</tissue>
    </source>
</reference>
<evidence type="ECO:0000256" key="7">
    <source>
        <dbReference type="ARBA" id="ARBA00023315"/>
    </source>
</evidence>
<evidence type="ECO:0000256" key="3">
    <source>
        <dbReference type="ARBA" id="ARBA00022679"/>
    </source>
</evidence>
<dbReference type="GO" id="GO:0019706">
    <property type="term" value="F:protein-cysteine S-palmitoyltransferase activity"/>
    <property type="evidence" value="ECO:0007669"/>
    <property type="project" value="UniProtKB-EC"/>
</dbReference>
<dbReference type="AlphaFoldDB" id="A0A835C5C5"/>
<feature type="compositionally biased region" description="Polar residues" evidence="9">
    <location>
        <begin position="399"/>
        <end position="408"/>
    </location>
</feature>
<keyword evidence="3 8" id="KW-0808">Transferase</keyword>
<accession>A0A835C5C5</accession>